<sequence length="383" mass="43984">MEICIMLGVQYNCISTVSFLYGVYKMLSIKLAEEIVDQTMLRLHHNINVISPTGVILASGDKERIDLIHEGAIEVVRIGQPLLIDEKLSSQFQNCKPGVNMPIRYHDKVIGVIGITGNPNELSEIANLVQLTTEMMVHQVLTESESEWQRKNGDFIFKALIEDEPMHSTIMERIHKLPFLLKEPFQIILLKQVGNHSSNILAINLENILYKQPVLFGQLELNEYYICLCGDAVKQLRDILNQLAKLRKKLEIYMGIGPIVNSLSELSYGFNGSKTALTFSLEFKQDTFFEEIEVYTLLKNKNDHDVQKFQQKTLLGLSEKMLHTLEAFFESDLQINICADRLQIHRHTLTYRLNKIQELTGYQPQNFKDAFLLKLALMLSKQR</sequence>
<protein>
    <submittedName>
        <fullName evidence="3">CdaR family transcriptional regulator</fullName>
    </submittedName>
</protein>
<dbReference type="InterPro" id="IPR042070">
    <property type="entry name" value="PucR_C-HTH_sf"/>
</dbReference>
<comment type="caution">
    <text evidence="3">The sequence shown here is derived from an EMBL/GenBank/DDBJ whole genome shotgun (WGS) entry which is preliminary data.</text>
</comment>
<dbReference type="Pfam" id="PF05651">
    <property type="entry name" value="Diacid_rec"/>
    <property type="match status" value="1"/>
</dbReference>
<organism evidence="3 4">
    <name type="scientific">Ureibacillus chungkukjangi</name>
    <dbReference type="NCBI Taxonomy" id="1202712"/>
    <lineage>
        <taxon>Bacteria</taxon>
        <taxon>Bacillati</taxon>
        <taxon>Bacillota</taxon>
        <taxon>Bacilli</taxon>
        <taxon>Bacillales</taxon>
        <taxon>Caryophanaceae</taxon>
        <taxon>Ureibacillus</taxon>
    </lineage>
</organism>
<accession>A0A318TE29</accession>
<feature type="domain" description="PucR C-terminal helix-turn-helix" evidence="2">
    <location>
        <begin position="322"/>
        <end position="378"/>
    </location>
</feature>
<dbReference type="InterPro" id="IPR025736">
    <property type="entry name" value="PucR_C-HTH_dom"/>
</dbReference>
<dbReference type="Pfam" id="PF13556">
    <property type="entry name" value="HTH_30"/>
    <property type="match status" value="1"/>
</dbReference>
<keyword evidence="4" id="KW-1185">Reference proteome</keyword>
<dbReference type="InterPro" id="IPR051448">
    <property type="entry name" value="CdaR-like_regulators"/>
</dbReference>
<dbReference type="AlphaFoldDB" id="A0A318TE29"/>
<dbReference type="Proteomes" id="UP000247416">
    <property type="component" value="Unassembled WGS sequence"/>
</dbReference>
<feature type="domain" description="Putative sugar diacid recognition" evidence="1">
    <location>
        <begin position="28"/>
        <end position="152"/>
    </location>
</feature>
<proteinExistence type="predicted"/>
<evidence type="ECO:0000259" key="1">
    <source>
        <dbReference type="Pfam" id="PF05651"/>
    </source>
</evidence>
<evidence type="ECO:0000259" key="2">
    <source>
        <dbReference type="Pfam" id="PF13556"/>
    </source>
</evidence>
<dbReference type="PANTHER" id="PTHR33744">
    <property type="entry name" value="CARBOHYDRATE DIACID REGULATOR"/>
    <property type="match status" value="1"/>
</dbReference>
<evidence type="ECO:0000313" key="3">
    <source>
        <dbReference type="EMBL" id="PYF02057.1"/>
    </source>
</evidence>
<dbReference type="InterPro" id="IPR008599">
    <property type="entry name" value="Diacid_rec"/>
</dbReference>
<dbReference type="EMBL" id="QJTJ01000050">
    <property type="protein sequence ID" value="PYF02057.1"/>
    <property type="molecule type" value="Genomic_DNA"/>
</dbReference>
<gene>
    <name evidence="3" type="ORF">BJ095_1503</name>
</gene>
<reference evidence="3 4" key="1">
    <citation type="submission" date="2018-06" db="EMBL/GenBank/DDBJ databases">
        <title>Genomic Encyclopedia of Archaeal and Bacterial Type Strains, Phase II (KMG-II): from individual species to whole genera.</title>
        <authorList>
            <person name="Goeker M."/>
        </authorList>
    </citation>
    <scope>NUCLEOTIDE SEQUENCE [LARGE SCALE GENOMIC DNA]</scope>
    <source>
        <strain evidence="3 4">KACC 16626</strain>
    </source>
</reference>
<evidence type="ECO:0000313" key="4">
    <source>
        <dbReference type="Proteomes" id="UP000247416"/>
    </source>
</evidence>
<dbReference type="PANTHER" id="PTHR33744:SF15">
    <property type="entry name" value="CARBOHYDRATE DIACID REGULATOR"/>
    <property type="match status" value="1"/>
</dbReference>
<name>A0A318TE29_9BACL</name>
<dbReference type="Gene3D" id="1.10.10.2840">
    <property type="entry name" value="PucR C-terminal helix-turn-helix domain"/>
    <property type="match status" value="1"/>
</dbReference>